<dbReference type="SUPFAM" id="SSF53474">
    <property type="entry name" value="alpha/beta-Hydrolases"/>
    <property type="match status" value="1"/>
</dbReference>
<evidence type="ECO:0000256" key="6">
    <source>
        <dbReference type="ARBA" id="ARBA00022824"/>
    </source>
</evidence>
<dbReference type="Pfam" id="PF05057">
    <property type="entry name" value="DUF676"/>
    <property type="match status" value="1"/>
</dbReference>
<evidence type="ECO:0000256" key="1">
    <source>
        <dbReference type="ARBA" id="ARBA00004173"/>
    </source>
</evidence>
<gene>
    <name evidence="12" type="ORF">CMUS01_09388</name>
</gene>
<dbReference type="PANTHER" id="PTHR48182">
    <property type="entry name" value="PROTEIN SERAC1"/>
    <property type="match status" value="1"/>
</dbReference>
<evidence type="ECO:0000313" key="13">
    <source>
        <dbReference type="Proteomes" id="UP000639643"/>
    </source>
</evidence>
<accession>A0A8H6NAM1</accession>
<dbReference type="Gene3D" id="3.40.50.1820">
    <property type="entry name" value="alpha/beta hydrolase"/>
    <property type="match status" value="1"/>
</dbReference>
<dbReference type="PANTHER" id="PTHR48182:SF2">
    <property type="entry name" value="PROTEIN SERAC1"/>
    <property type="match status" value="1"/>
</dbReference>
<evidence type="ECO:0000256" key="8">
    <source>
        <dbReference type="ARBA" id="ARBA00023136"/>
    </source>
</evidence>
<comment type="similarity">
    <text evidence="4">Belongs to the putative lipase ROG1 family.</text>
</comment>
<organism evidence="12 13">
    <name type="scientific">Colletotrichum musicola</name>
    <dbReference type="NCBI Taxonomy" id="2175873"/>
    <lineage>
        <taxon>Eukaryota</taxon>
        <taxon>Fungi</taxon>
        <taxon>Dikarya</taxon>
        <taxon>Ascomycota</taxon>
        <taxon>Pezizomycotina</taxon>
        <taxon>Sordariomycetes</taxon>
        <taxon>Hypocreomycetidae</taxon>
        <taxon>Glomerellales</taxon>
        <taxon>Glomerellaceae</taxon>
        <taxon>Colletotrichum</taxon>
        <taxon>Colletotrichum orchidearum species complex</taxon>
    </lineage>
</organism>
<evidence type="ECO:0000256" key="4">
    <source>
        <dbReference type="ARBA" id="ARBA00007920"/>
    </source>
</evidence>
<dbReference type="InterPro" id="IPR029058">
    <property type="entry name" value="AB_hydrolase_fold"/>
</dbReference>
<dbReference type="Pfam" id="PF24883">
    <property type="entry name" value="NPHP3_N"/>
    <property type="match status" value="1"/>
</dbReference>
<comment type="subcellular location">
    <subcellularLocation>
        <location evidence="2">Endoplasmic reticulum</location>
    </subcellularLocation>
    <subcellularLocation>
        <location evidence="3">Membrane</location>
    </subcellularLocation>
    <subcellularLocation>
        <location evidence="1">Mitochondrion</location>
    </subcellularLocation>
</comment>
<name>A0A8H6NAM1_9PEZI</name>
<evidence type="ECO:0000256" key="7">
    <source>
        <dbReference type="ARBA" id="ARBA00023128"/>
    </source>
</evidence>
<dbReference type="GO" id="GO:0005783">
    <property type="term" value="C:endoplasmic reticulum"/>
    <property type="evidence" value="ECO:0007669"/>
    <property type="project" value="UniProtKB-SubCell"/>
</dbReference>
<evidence type="ECO:0000259" key="10">
    <source>
        <dbReference type="Pfam" id="PF05057"/>
    </source>
</evidence>
<feature type="domain" description="DUF676" evidence="10">
    <location>
        <begin position="175"/>
        <end position="256"/>
    </location>
</feature>
<dbReference type="InterPro" id="IPR027417">
    <property type="entry name" value="P-loop_NTPase"/>
</dbReference>
<dbReference type="EMBL" id="WIGM01000396">
    <property type="protein sequence ID" value="KAF6826547.1"/>
    <property type="molecule type" value="Genomic_DNA"/>
</dbReference>
<sequence length="1138" mass="129340">FLQQALCSIDRNIRDRTTILSFFLRREIEDARYGFCEVAEGGEHPDLDIVFVHGLNGHPFHTWKASTTPQPQKRKKREYVSRLFKGEAVEGSTAEQSASSSGHSSPMDSTDSDTSKSQLHECFWPRDLLANDFPKARIFTYGYDSYVSHFFEGAANVSNIRDHARDLLQRLSGERTDCENRRLIFVAHSLGGLVVKAALRQSQHASDTKKDFRSVHASTIAILFFGTPHRGSDWVNAGKMAQNFANALGFSTSSMNLDPLTKNSLMLEQLRDDFTDLLDSSKLEVTSYQGQKEYARTSVKGLDNLIVDSHSSAIDHKSERRYPIGANHMDMCKFGREGETNQSYRQLVRNEFKRHVKRSIEENETKPAPTGSGLISWLSKGDGIYWIQGLPGSGKSTAMKNLVQSKEVAKLLKKTKWSQASMFLTDRMSESQRSWTGVLAVMIYWLWKSFPDLASFIEPSLLQRAPDDSSWTRQTLESILLACKRQDSVRFSICFFVDALDEMDTSKTSRRAMVEFMEALVADDVSDKGAIKICAASRPENDINIHFQHREGFRMQDWTRPDISAFVHDRLFSHPEALDPPTTYEQQLRRISTAVIDGAEGVFLWVRLVVYEVWDGQTSGETLTSILSRIQQLPKKDLPQFYLHILRKTPPESRRETQAVLELLLASKNSVSLLTVGVLFSIVSMRQNPAQKNVVSGEELLELSTSGPKIERRIRSRTGGLLQVVPISQLRTPKTESKKKKRSEIDSDQFDVLIRSRSGPSGLDNPSAWEVQFFHQTVKEFLSSEECAVKIGEILTSWSQTLHGSVMNDRLLNLRLVEAFLGASTSTEAGDKWYLDVEDLMMDNAPHIDTDYPPGIDLLTRLNRAVSDTDFFWGMPRDWKTNFLAPLLHYTLSQSSTVAEIVTWTKGAEILLDAGADIHETFYYDYGNFGGGDLTVLEDMCRRRIRPWKYGYDVIVGLWEFIELLVRRGAEVSRYLPTGQNSTPKNMIETGNWTTFLHEMVLMPIHESRKVEILTTASLESRLNQKGGDGRTIFELIMLPTRDATQKGMRWPALKSDEIAELLDHGALITSRLVDGVYSENWEEAYAIPLKQLVSEEYRSPRFFEPVSWDRAKIYWYEDPQTARLGILSSVKRWTGWE</sequence>
<evidence type="ECO:0000256" key="2">
    <source>
        <dbReference type="ARBA" id="ARBA00004240"/>
    </source>
</evidence>
<dbReference type="OrthoDB" id="21416at2759"/>
<dbReference type="Proteomes" id="UP000639643">
    <property type="component" value="Unassembled WGS sequence"/>
</dbReference>
<keyword evidence="8" id="KW-0472">Membrane</keyword>
<evidence type="ECO:0000256" key="5">
    <source>
        <dbReference type="ARBA" id="ARBA00022737"/>
    </source>
</evidence>
<keyword evidence="13" id="KW-1185">Reference proteome</keyword>
<keyword evidence="7" id="KW-0496">Mitochondrion</keyword>
<dbReference type="InterPro" id="IPR056884">
    <property type="entry name" value="NPHP3-like_N"/>
</dbReference>
<reference evidence="12" key="1">
    <citation type="journal article" date="2020" name="Phytopathology">
        <title>Genome Sequence Resources of Colletotrichum truncatum, C. plurivorum, C. musicola, and C. sojae: Four Species Pathogenic to Soybean (Glycine max).</title>
        <authorList>
            <person name="Rogerio F."/>
            <person name="Boufleur T.R."/>
            <person name="Ciampi-Guillardi M."/>
            <person name="Sukno S.A."/>
            <person name="Thon M.R."/>
            <person name="Massola Junior N.S."/>
            <person name="Baroncelli R."/>
        </authorList>
    </citation>
    <scope>NUCLEOTIDE SEQUENCE</scope>
    <source>
        <strain evidence="12">LFN0074</strain>
    </source>
</reference>
<keyword evidence="6" id="KW-0256">Endoplasmic reticulum</keyword>
<dbReference type="InterPro" id="IPR052374">
    <property type="entry name" value="SERAC1"/>
</dbReference>
<dbReference type="GO" id="GO:0005739">
    <property type="term" value="C:mitochondrion"/>
    <property type="evidence" value="ECO:0007669"/>
    <property type="project" value="UniProtKB-SubCell"/>
</dbReference>
<evidence type="ECO:0000259" key="11">
    <source>
        <dbReference type="Pfam" id="PF24883"/>
    </source>
</evidence>
<dbReference type="AlphaFoldDB" id="A0A8H6NAM1"/>
<feature type="non-terminal residue" evidence="12">
    <location>
        <position position="1138"/>
    </location>
</feature>
<dbReference type="GO" id="GO:0016020">
    <property type="term" value="C:membrane"/>
    <property type="evidence" value="ECO:0007669"/>
    <property type="project" value="UniProtKB-SubCell"/>
</dbReference>
<dbReference type="InterPro" id="IPR007751">
    <property type="entry name" value="DUF676_lipase-like"/>
</dbReference>
<proteinExistence type="inferred from homology"/>
<evidence type="ECO:0000256" key="3">
    <source>
        <dbReference type="ARBA" id="ARBA00004370"/>
    </source>
</evidence>
<protein>
    <submittedName>
        <fullName evidence="12">Nb-arc and ankyrin domain protein</fullName>
    </submittedName>
</protein>
<comment type="caution">
    <text evidence="12">The sequence shown here is derived from an EMBL/GenBank/DDBJ whole genome shotgun (WGS) entry which is preliminary data.</text>
</comment>
<evidence type="ECO:0000313" key="12">
    <source>
        <dbReference type="EMBL" id="KAF6826547.1"/>
    </source>
</evidence>
<feature type="region of interest" description="Disordered" evidence="9">
    <location>
        <begin position="87"/>
        <end position="116"/>
    </location>
</feature>
<keyword evidence="5" id="KW-0677">Repeat</keyword>
<feature type="domain" description="Nephrocystin 3-like N-terminal" evidence="11">
    <location>
        <begin position="376"/>
        <end position="538"/>
    </location>
</feature>
<evidence type="ECO:0000256" key="9">
    <source>
        <dbReference type="SAM" id="MobiDB-lite"/>
    </source>
</evidence>
<dbReference type="SUPFAM" id="SSF52540">
    <property type="entry name" value="P-loop containing nucleoside triphosphate hydrolases"/>
    <property type="match status" value="1"/>
</dbReference>
<feature type="compositionally biased region" description="Low complexity" evidence="9">
    <location>
        <begin position="90"/>
        <end position="109"/>
    </location>
</feature>